<dbReference type="GO" id="GO:0005739">
    <property type="term" value="C:mitochondrion"/>
    <property type="evidence" value="ECO:0007669"/>
    <property type="project" value="GOC"/>
</dbReference>
<evidence type="ECO:0000256" key="1">
    <source>
        <dbReference type="SAM" id="Phobius"/>
    </source>
</evidence>
<dbReference type="InterPro" id="IPR019182">
    <property type="entry name" value="Cytochrome_b-c1_su10_fun"/>
</dbReference>
<dbReference type="Pfam" id="PF09796">
    <property type="entry name" value="QCR10"/>
    <property type="match status" value="1"/>
</dbReference>
<dbReference type="PANTHER" id="PTHR28254:SF1">
    <property type="entry name" value="CYTOCHROME B-C1 COMPLEX SUBUNIT 10, MITOCHONDRIAL"/>
    <property type="match status" value="1"/>
</dbReference>
<keyword evidence="1" id="KW-1133">Transmembrane helix</keyword>
<proteinExistence type="predicted"/>
<sequence length="151" mass="16744">MVRHAPQELPGELQMGFAVRQCRDLPTGKLGLMTASDVSTVHGIFHAIVDPVYNTPYTQNLLKRASYSPAYHSPYGPQYTIPVHWHGLTIPKVTKAIRGSATIASGFGVAAGIFAVFFFGEVPRVRKDILQKLPFFDKYLDRTVPPEDSPF</sequence>
<protein>
    <submittedName>
        <fullName evidence="2">Cytochrome b-c1 complex subunit 10</fullName>
    </submittedName>
</protein>
<dbReference type="eggNOG" id="ENOG502SBV5">
    <property type="taxonomic scope" value="Eukaryota"/>
</dbReference>
<accession>A0A093V7C7</accession>
<gene>
    <name evidence="2" type="ORF">GQ26_0131490</name>
</gene>
<keyword evidence="1" id="KW-0472">Membrane</keyword>
<dbReference type="EMBL" id="JPOX01000013">
    <property type="protein sequence ID" value="KFX48075.1"/>
    <property type="molecule type" value="Genomic_DNA"/>
</dbReference>
<comment type="caution">
    <text evidence="2">The sequence shown here is derived from an EMBL/GenBank/DDBJ whole genome shotgun (WGS) entry which is preliminary data.</text>
</comment>
<dbReference type="AlphaFoldDB" id="A0A093V7C7"/>
<name>A0A093V7C7_TALMA</name>
<organism evidence="2">
    <name type="scientific">Talaromyces marneffei PM1</name>
    <dbReference type="NCBI Taxonomy" id="1077442"/>
    <lineage>
        <taxon>Eukaryota</taxon>
        <taxon>Fungi</taxon>
        <taxon>Dikarya</taxon>
        <taxon>Ascomycota</taxon>
        <taxon>Pezizomycotina</taxon>
        <taxon>Eurotiomycetes</taxon>
        <taxon>Eurotiomycetidae</taxon>
        <taxon>Eurotiales</taxon>
        <taxon>Trichocomaceae</taxon>
        <taxon>Talaromyces</taxon>
        <taxon>Talaromyces sect. Talaromyces</taxon>
    </lineage>
</organism>
<evidence type="ECO:0000313" key="2">
    <source>
        <dbReference type="EMBL" id="KFX48075.1"/>
    </source>
</evidence>
<keyword evidence="1" id="KW-0812">Transmembrane</keyword>
<dbReference type="GO" id="GO:0006122">
    <property type="term" value="P:mitochondrial electron transport, ubiquinol to cytochrome c"/>
    <property type="evidence" value="ECO:0007669"/>
    <property type="project" value="InterPro"/>
</dbReference>
<feature type="transmembrane region" description="Helical" evidence="1">
    <location>
        <begin position="101"/>
        <end position="120"/>
    </location>
</feature>
<dbReference type="PANTHER" id="PTHR28254">
    <property type="entry name" value="CYTOCHROME B-C1 COMPLEX SUBUNIT 10"/>
    <property type="match status" value="1"/>
</dbReference>
<dbReference type="HOGENOM" id="CLU_1732695_0_0_1"/>
<reference evidence="2" key="1">
    <citation type="journal article" date="2014" name="PLoS Genet.">
        <title>Signature Gene Expression Reveals Novel Clues to the Molecular Mechanisms of Dimorphic Transition in Penicillium marneffei.</title>
        <authorList>
            <person name="Yang E."/>
            <person name="Wang G."/>
            <person name="Cai J."/>
            <person name="Woo P.C."/>
            <person name="Lau S.K."/>
            <person name="Yuen K.-Y."/>
            <person name="Chow W.-N."/>
            <person name="Lin X."/>
        </authorList>
    </citation>
    <scope>NUCLEOTIDE SEQUENCE [LARGE SCALE GENOMIC DNA]</scope>
    <source>
        <strain evidence="2">PM1</strain>
    </source>
</reference>